<dbReference type="GO" id="GO:0006012">
    <property type="term" value="P:galactose metabolic process"/>
    <property type="evidence" value="ECO:0007669"/>
    <property type="project" value="UniProtKB-KW"/>
</dbReference>
<dbReference type="InterPro" id="IPR013750">
    <property type="entry name" value="GHMP_kinase_C_dom"/>
</dbReference>
<keyword evidence="5" id="KW-0067">ATP-binding</keyword>
<comment type="similarity">
    <text evidence="1">Belongs to the GHMP kinase family. GalK subfamily.</text>
</comment>
<proteinExistence type="inferred from homology"/>
<dbReference type="PRINTS" id="PR00959">
    <property type="entry name" value="MEVGALKINASE"/>
</dbReference>
<dbReference type="EMBL" id="MSGO01000008">
    <property type="protein sequence ID" value="OLL15572.1"/>
    <property type="molecule type" value="Genomic_DNA"/>
</dbReference>
<feature type="domain" description="GHMP kinase C-terminal" evidence="8">
    <location>
        <begin position="332"/>
        <end position="395"/>
    </location>
</feature>
<dbReference type="InterPro" id="IPR020568">
    <property type="entry name" value="Ribosomal_Su5_D2-typ_SF"/>
</dbReference>
<dbReference type="SUPFAM" id="SSF55060">
    <property type="entry name" value="GHMP Kinase, C-terminal domain"/>
    <property type="match status" value="1"/>
</dbReference>
<evidence type="ECO:0000256" key="6">
    <source>
        <dbReference type="ARBA" id="ARBA00023144"/>
    </source>
</evidence>
<dbReference type="AlphaFoldDB" id="A0A1Q8I399"/>
<dbReference type="PROSITE" id="PS00627">
    <property type="entry name" value="GHMP_KINASES_ATP"/>
    <property type="match status" value="1"/>
</dbReference>
<dbReference type="Pfam" id="PF10509">
    <property type="entry name" value="GalKase_gal_bdg"/>
    <property type="match status" value="1"/>
</dbReference>
<comment type="caution">
    <text evidence="10">The sequence shown here is derived from an EMBL/GenBank/DDBJ whole genome shotgun (WGS) entry which is preliminary data.</text>
</comment>
<organism evidence="10 11">
    <name type="scientific">Actinomyces oris</name>
    <dbReference type="NCBI Taxonomy" id="544580"/>
    <lineage>
        <taxon>Bacteria</taxon>
        <taxon>Bacillati</taxon>
        <taxon>Actinomycetota</taxon>
        <taxon>Actinomycetes</taxon>
        <taxon>Actinomycetales</taxon>
        <taxon>Actinomycetaceae</taxon>
        <taxon>Actinomyces</taxon>
    </lineage>
</organism>
<evidence type="ECO:0000256" key="1">
    <source>
        <dbReference type="ARBA" id="ARBA00006566"/>
    </source>
</evidence>
<dbReference type="Proteomes" id="UP000185736">
    <property type="component" value="Unassembled WGS sequence"/>
</dbReference>
<dbReference type="InterPro" id="IPR036554">
    <property type="entry name" value="GHMP_kinase_C_sf"/>
</dbReference>
<dbReference type="Pfam" id="PF00288">
    <property type="entry name" value="GHMP_kinases_N"/>
    <property type="match status" value="1"/>
</dbReference>
<dbReference type="PANTHER" id="PTHR10457:SF7">
    <property type="entry name" value="GALACTOKINASE-RELATED"/>
    <property type="match status" value="1"/>
</dbReference>
<evidence type="ECO:0000259" key="9">
    <source>
        <dbReference type="Pfam" id="PF10509"/>
    </source>
</evidence>
<keyword evidence="6" id="KW-0119">Carbohydrate metabolism</keyword>
<dbReference type="GO" id="GO:0005829">
    <property type="term" value="C:cytosol"/>
    <property type="evidence" value="ECO:0007669"/>
    <property type="project" value="TreeGrafter"/>
</dbReference>
<accession>A0A1Q8I399</accession>
<evidence type="ECO:0000256" key="3">
    <source>
        <dbReference type="ARBA" id="ARBA00022741"/>
    </source>
</evidence>
<evidence type="ECO:0000313" key="10">
    <source>
        <dbReference type="EMBL" id="OLL15572.1"/>
    </source>
</evidence>
<reference evidence="10 11" key="1">
    <citation type="submission" date="2016-12" db="EMBL/GenBank/DDBJ databases">
        <title>Genomic comparison of strains in the 'Actinomyces naeslundii' group.</title>
        <authorList>
            <person name="Mughal S.R."/>
            <person name="Do T."/>
            <person name="Gilbert S.C."/>
            <person name="Witherden E.A."/>
            <person name="Didelot X."/>
            <person name="Beighton D."/>
        </authorList>
    </citation>
    <scope>NUCLEOTIDE SEQUENCE [LARGE SCALE GENOMIC DNA]</scope>
    <source>
        <strain evidence="10 11">S64C</strain>
    </source>
</reference>
<dbReference type="RefSeq" id="WP_075248431.1">
    <property type="nucleotide sequence ID" value="NZ_MSGO01000008.1"/>
</dbReference>
<keyword evidence="6" id="KW-0299">Galactose metabolism</keyword>
<dbReference type="InterPro" id="IPR014721">
    <property type="entry name" value="Ribsml_uS5_D2-typ_fold_subgr"/>
</dbReference>
<dbReference type="GO" id="GO:0004335">
    <property type="term" value="F:galactokinase activity"/>
    <property type="evidence" value="ECO:0007669"/>
    <property type="project" value="InterPro"/>
</dbReference>
<dbReference type="SUPFAM" id="SSF54211">
    <property type="entry name" value="Ribosomal protein S5 domain 2-like"/>
    <property type="match status" value="1"/>
</dbReference>
<dbReference type="InterPro" id="IPR000705">
    <property type="entry name" value="Galactokinase"/>
</dbReference>
<feature type="domain" description="GHMP kinase N-terminal" evidence="7">
    <location>
        <begin position="89"/>
        <end position="143"/>
    </location>
</feature>
<dbReference type="Gene3D" id="3.30.70.890">
    <property type="entry name" value="GHMP kinase, C-terminal domain"/>
    <property type="match status" value="1"/>
</dbReference>
<dbReference type="InterPro" id="IPR019539">
    <property type="entry name" value="GalKase_N"/>
</dbReference>
<evidence type="ECO:0000256" key="4">
    <source>
        <dbReference type="ARBA" id="ARBA00022777"/>
    </source>
</evidence>
<keyword evidence="2" id="KW-0808">Transferase</keyword>
<dbReference type="Gene3D" id="3.30.230.10">
    <property type="match status" value="1"/>
</dbReference>
<evidence type="ECO:0000259" key="8">
    <source>
        <dbReference type="Pfam" id="PF08544"/>
    </source>
</evidence>
<dbReference type="InterPro" id="IPR006206">
    <property type="entry name" value="Mevalonate/galactokinase"/>
</dbReference>
<dbReference type="InterPro" id="IPR006204">
    <property type="entry name" value="GHMP_kinase_N_dom"/>
</dbReference>
<protein>
    <submittedName>
        <fullName evidence="10">GHMP kinase</fullName>
    </submittedName>
</protein>
<dbReference type="InterPro" id="IPR006203">
    <property type="entry name" value="GHMP_knse_ATP-bd_CS"/>
</dbReference>
<dbReference type="Pfam" id="PF08544">
    <property type="entry name" value="GHMP_kinases_C"/>
    <property type="match status" value="1"/>
</dbReference>
<feature type="domain" description="Galactokinase N-terminal" evidence="9">
    <location>
        <begin position="13"/>
        <end position="52"/>
    </location>
</feature>
<evidence type="ECO:0000259" key="7">
    <source>
        <dbReference type="Pfam" id="PF00288"/>
    </source>
</evidence>
<name>A0A1Q8I399_9ACTO</name>
<sequence>MNRETHGATSEAPEETAWRVPGRVEVLGKHTDYAGGSVLVGAVDRAITARARRVAGPPATLTATTDCGDPVTLRAGVDPGLEPGHWGRYLQTVLDRLTLNFGAGTAAHLSISSDLPPASGMSSSSALVCATALALASLNGWDEDPRWIESMPDRLSLAGYLAAVEGGRAWRDLSGTSGVGTRGGSEDHTGMLCGAQDRLLLAGFDPMRIDQTISFPAQWALVVGVSGVLAHKTGAALEDYNRGPSTVQAVLARWNETTGRSDASLAGAVRHLVGEATGEQAAGDPALKDLLGLCDPGYERQRIEQFLIESLVLVPAGARLIAAADPGVGEVLHRSQELADRGLCNQVPRTRLMVSLARQAGAFGASSFGAGWGGSVYALVRADDAEAFAAQWIGTYRDREPGVEQAAVIVTRPGPGARRLL</sequence>
<dbReference type="PANTHER" id="PTHR10457">
    <property type="entry name" value="MEVALONATE KINASE/GALACTOKINASE"/>
    <property type="match status" value="1"/>
</dbReference>
<dbReference type="GO" id="GO:0005524">
    <property type="term" value="F:ATP binding"/>
    <property type="evidence" value="ECO:0007669"/>
    <property type="project" value="UniProtKB-KW"/>
</dbReference>
<evidence type="ECO:0000313" key="11">
    <source>
        <dbReference type="Proteomes" id="UP000185736"/>
    </source>
</evidence>
<evidence type="ECO:0000256" key="5">
    <source>
        <dbReference type="ARBA" id="ARBA00022840"/>
    </source>
</evidence>
<dbReference type="PIRSF" id="PIRSF000530">
    <property type="entry name" value="Galactokinase"/>
    <property type="match status" value="1"/>
</dbReference>
<dbReference type="PRINTS" id="PR00473">
    <property type="entry name" value="GALCTOKINASE"/>
</dbReference>
<evidence type="ECO:0000256" key="2">
    <source>
        <dbReference type="ARBA" id="ARBA00022679"/>
    </source>
</evidence>
<keyword evidence="3" id="KW-0547">Nucleotide-binding</keyword>
<keyword evidence="4 10" id="KW-0418">Kinase</keyword>
<gene>
    <name evidence="10" type="ORF">BKH32_02230</name>
</gene>